<dbReference type="AlphaFoldDB" id="A0AAW9CPR8"/>
<keyword evidence="6" id="KW-0472">Membrane</keyword>
<evidence type="ECO:0000256" key="1">
    <source>
        <dbReference type="ARBA" id="ARBA00004370"/>
    </source>
</evidence>
<evidence type="ECO:0000256" key="2">
    <source>
        <dbReference type="ARBA" id="ARBA00022481"/>
    </source>
</evidence>
<dbReference type="InterPro" id="IPR051310">
    <property type="entry name" value="MCP_chemotaxis"/>
</dbReference>
<dbReference type="SUPFAM" id="SSF58104">
    <property type="entry name" value="Methyl-accepting chemotaxis protein (MCP) signaling domain"/>
    <property type="match status" value="1"/>
</dbReference>
<evidence type="ECO:0000313" key="9">
    <source>
        <dbReference type="Proteomes" id="UP001272137"/>
    </source>
</evidence>
<dbReference type="InterPro" id="IPR003660">
    <property type="entry name" value="HAMP_dom"/>
</dbReference>
<gene>
    <name evidence="8" type="ORF">C7S16_5831</name>
</gene>
<dbReference type="GO" id="GO:0006935">
    <property type="term" value="P:chemotaxis"/>
    <property type="evidence" value="ECO:0007669"/>
    <property type="project" value="TreeGrafter"/>
</dbReference>
<evidence type="ECO:0000259" key="7">
    <source>
        <dbReference type="PROSITE" id="PS50111"/>
    </source>
</evidence>
<evidence type="ECO:0000256" key="5">
    <source>
        <dbReference type="SAM" id="MobiDB-lite"/>
    </source>
</evidence>
<dbReference type="InterPro" id="IPR004089">
    <property type="entry name" value="MCPsignal_dom"/>
</dbReference>
<dbReference type="PANTHER" id="PTHR43531:SF14">
    <property type="entry name" value="METHYL-ACCEPTING CHEMOTAXIS PROTEIN I-RELATED"/>
    <property type="match status" value="1"/>
</dbReference>
<feature type="transmembrane region" description="Helical" evidence="6">
    <location>
        <begin position="212"/>
        <end position="233"/>
    </location>
</feature>
<dbReference type="GO" id="GO:0007165">
    <property type="term" value="P:signal transduction"/>
    <property type="evidence" value="ECO:0007669"/>
    <property type="project" value="UniProtKB-KW"/>
</dbReference>
<evidence type="ECO:0000256" key="6">
    <source>
        <dbReference type="SAM" id="Phobius"/>
    </source>
</evidence>
<dbReference type="SMART" id="SM00283">
    <property type="entry name" value="MA"/>
    <property type="match status" value="1"/>
</dbReference>
<sequence length="797" mass="85375">MTFNQKIISAFAVIIAGVIGMLGMEMWSLSNIESRVTELHDHRLATLTVMSSIEDDALKVSLGIAQAADYMWVKKVKAMSGGGAVGIGEEAVDRKSFESHVEGAERALARTIEKLENNKINREGLSADETAKIDGIRAQLAQLQPDAVKDARRILDIAANDESDPDKYLTAYLAMRWQPFYEKVSELSKASTAATSKSIRDMLDSVRERRRHIAFVSLFALAVLVGIVVWQIWYIRRSLGGSMEALARHMTSIAHDDLSGDIGVDARDKQSLMSSLAIMLERLRGAKAMVVENARIRVALDSGSANIMVVDDSLKIDFASHSLMQAFAAMQGALRRETPRFNSTQVVGAPIDTVLERRVADELLGSNGQQRCQVKVGGRDWLLVSSVIVDNGKRLGFVIEWIDRTNELQIEREVEAVIAAVAGGDFSSQVAEAGKTGFHQMLAQRLNRLTKTVADVVTEVAMTFGKLADGDLRTRMTGAYQGVFAELKENCNRSIAQLERMAIRIREGAHTINGAAREIASGNANLSSRTEQQAASLEQTAASMEELTSTVKQNAENAQQANTLALNASSIAERGGQVVGQVVETMGRITASAKKVADITTVIDGIAFQTNILALNAAVEAARAGEQGRGFAVVASEVRNLAQRSAAAAKEIGALIGESVVETDSGAALVQSAGTTMNEIVTAVSRVAGIVGEISSACVEQSSGIEQVNQAVSHMDENTQQNAAMVEQAAAAAESLQEQAQLLHGTVEMFKVGERQAADALPEIGAAEPPIPPMPAMQAVSRGRAGAASTADEWTDF</sequence>
<dbReference type="GO" id="GO:0005886">
    <property type="term" value="C:plasma membrane"/>
    <property type="evidence" value="ECO:0007669"/>
    <property type="project" value="TreeGrafter"/>
</dbReference>
<comment type="subcellular location">
    <subcellularLocation>
        <location evidence="1">Membrane</location>
    </subcellularLocation>
</comment>
<dbReference type="Gene3D" id="1.20.120.1530">
    <property type="match status" value="1"/>
</dbReference>
<dbReference type="EMBL" id="QXCT01000001">
    <property type="protein sequence ID" value="MDW9252863.1"/>
    <property type="molecule type" value="Genomic_DNA"/>
</dbReference>
<reference evidence="8" key="1">
    <citation type="submission" date="2018-08" db="EMBL/GenBank/DDBJ databases">
        <title>Identification of Burkholderia cepacia strains that express a Burkholderia pseudomallei-like capsular polysaccharide.</title>
        <authorList>
            <person name="Burtnick M.N."/>
            <person name="Vongsouvath M."/>
            <person name="Newton P."/>
            <person name="Wuthiekanun V."/>
            <person name="Limmathurotsakul D."/>
            <person name="Brett P.J."/>
            <person name="Chantratita N."/>
            <person name="Dance D.A."/>
        </authorList>
    </citation>
    <scope>NUCLEOTIDE SEQUENCE</scope>
    <source>
        <strain evidence="8">SBXCC001</strain>
    </source>
</reference>
<dbReference type="PROSITE" id="PS50111">
    <property type="entry name" value="CHEMOTAXIS_TRANSDUC_2"/>
    <property type="match status" value="1"/>
</dbReference>
<dbReference type="RefSeq" id="WP_019254536.1">
    <property type="nucleotide sequence ID" value="NZ_JANUQN010000027.1"/>
</dbReference>
<accession>A0AAW9CPR8</accession>
<feature type="domain" description="Methyl-accepting transducer" evidence="7">
    <location>
        <begin position="508"/>
        <end position="737"/>
    </location>
</feature>
<comment type="similarity">
    <text evidence="3">Belongs to the methyl-accepting chemotaxis (MCP) protein family.</text>
</comment>
<feature type="transmembrane region" description="Helical" evidence="6">
    <location>
        <begin position="6"/>
        <end position="24"/>
    </location>
</feature>
<proteinExistence type="inferred from homology"/>
<dbReference type="FunFam" id="1.10.287.950:FF:000001">
    <property type="entry name" value="Methyl-accepting chemotaxis sensory transducer"/>
    <property type="match status" value="1"/>
</dbReference>
<protein>
    <submittedName>
        <fullName evidence="8">Methyl-accepting chemotaxis (MCP) signaling domain protein</fullName>
    </submittedName>
</protein>
<comment type="caution">
    <text evidence="8">The sequence shown here is derived from an EMBL/GenBank/DDBJ whole genome shotgun (WGS) entry which is preliminary data.</text>
</comment>
<evidence type="ECO:0000256" key="4">
    <source>
        <dbReference type="PROSITE-ProRule" id="PRU00284"/>
    </source>
</evidence>
<name>A0AAW9CPR8_BURTH</name>
<keyword evidence="2" id="KW-0488">Methylation</keyword>
<dbReference type="Gene3D" id="3.30.450.20">
    <property type="entry name" value="PAS domain"/>
    <property type="match status" value="1"/>
</dbReference>
<dbReference type="Gene3D" id="1.10.287.950">
    <property type="entry name" value="Methyl-accepting chemotaxis protein"/>
    <property type="match status" value="1"/>
</dbReference>
<keyword evidence="4" id="KW-0807">Transducer</keyword>
<dbReference type="CDD" id="cd11386">
    <property type="entry name" value="MCP_signal"/>
    <property type="match status" value="1"/>
</dbReference>
<organism evidence="8 9">
    <name type="scientific">Burkholderia thailandensis</name>
    <dbReference type="NCBI Taxonomy" id="57975"/>
    <lineage>
        <taxon>Bacteria</taxon>
        <taxon>Pseudomonadati</taxon>
        <taxon>Pseudomonadota</taxon>
        <taxon>Betaproteobacteria</taxon>
        <taxon>Burkholderiales</taxon>
        <taxon>Burkholderiaceae</taxon>
        <taxon>Burkholderia</taxon>
        <taxon>pseudomallei group</taxon>
    </lineage>
</organism>
<keyword evidence="6" id="KW-0812">Transmembrane</keyword>
<feature type="region of interest" description="Disordered" evidence="5">
    <location>
        <begin position="778"/>
        <end position="797"/>
    </location>
</feature>
<keyword evidence="6" id="KW-1133">Transmembrane helix</keyword>
<evidence type="ECO:0000313" key="8">
    <source>
        <dbReference type="EMBL" id="MDW9252863.1"/>
    </source>
</evidence>
<dbReference type="GO" id="GO:0004888">
    <property type="term" value="F:transmembrane signaling receptor activity"/>
    <property type="evidence" value="ECO:0007669"/>
    <property type="project" value="TreeGrafter"/>
</dbReference>
<dbReference type="Pfam" id="PF00015">
    <property type="entry name" value="MCPsignal"/>
    <property type="match status" value="1"/>
</dbReference>
<dbReference type="PANTHER" id="PTHR43531">
    <property type="entry name" value="PROTEIN ICFG"/>
    <property type="match status" value="1"/>
</dbReference>
<evidence type="ECO:0000256" key="3">
    <source>
        <dbReference type="ARBA" id="ARBA00029447"/>
    </source>
</evidence>
<dbReference type="Pfam" id="PF18947">
    <property type="entry name" value="HAMP_2"/>
    <property type="match status" value="1"/>
</dbReference>
<dbReference type="Proteomes" id="UP001272137">
    <property type="component" value="Unassembled WGS sequence"/>
</dbReference>